<keyword evidence="7" id="KW-0472">Membrane</keyword>
<evidence type="ECO:0000256" key="4">
    <source>
        <dbReference type="ARBA" id="ARBA00022807"/>
    </source>
</evidence>
<dbReference type="InterPro" id="IPR038765">
    <property type="entry name" value="Papain-like_cys_pep_sf"/>
</dbReference>
<dbReference type="GO" id="GO:0006508">
    <property type="term" value="P:proteolysis"/>
    <property type="evidence" value="ECO:0007669"/>
    <property type="project" value="UniProtKB-KW"/>
</dbReference>
<evidence type="ECO:0000259" key="8">
    <source>
        <dbReference type="SMART" id="SM00645"/>
    </source>
</evidence>
<evidence type="ECO:0000256" key="7">
    <source>
        <dbReference type="SAM" id="Phobius"/>
    </source>
</evidence>
<dbReference type="PROSITE" id="PS00639">
    <property type="entry name" value="THIOL_PROTEASE_HIS"/>
    <property type="match status" value="1"/>
</dbReference>
<dbReference type="Gene3D" id="3.90.70.10">
    <property type="entry name" value="Cysteine proteinases"/>
    <property type="match status" value="1"/>
</dbReference>
<dbReference type="WBParaSite" id="L893_g10148.t1">
    <property type="protein sequence ID" value="L893_g10148.t1"/>
    <property type="gene ID" value="L893_g10148"/>
</dbReference>
<proteinExistence type="inferred from homology"/>
<evidence type="ECO:0000256" key="3">
    <source>
        <dbReference type="ARBA" id="ARBA00022801"/>
    </source>
</evidence>
<keyword evidence="7" id="KW-1133">Transmembrane helix</keyword>
<accession>A0A1I7XWW6</accession>
<evidence type="ECO:0000313" key="9">
    <source>
        <dbReference type="Proteomes" id="UP000095287"/>
    </source>
</evidence>
<dbReference type="AlphaFoldDB" id="A0A1I7XWW6"/>
<dbReference type="PROSITE" id="PS00139">
    <property type="entry name" value="THIOL_PROTEASE_CYS"/>
    <property type="match status" value="1"/>
</dbReference>
<dbReference type="InterPro" id="IPR013128">
    <property type="entry name" value="Peptidase_C1A"/>
</dbReference>
<keyword evidence="6" id="KW-1015">Disulfide bond</keyword>
<dbReference type="InterPro" id="IPR000169">
    <property type="entry name" value="Pept_cys_AS"/>
</dbReference>
<dbReference type="PRINTS" id="PR00705">
    <property type="entry name" value="PAPAIN"/>
</dbReference>
<dbReference type="InterPro" id="IPR025660">
    <property type="entry name" value="Pept_his_AS"/>
</dbReference>
<sequence>MKSESLQNLIADEQLLLWDSFFERTYRIIRRLVISLVILSGCIVLFSGLLFYVSLNKNVHESVEEDVGSISDYYIYLQRFTKKLEKLTNFEARMRHPIYRKNVRFIADLNENNEQTEFEENDFSDWTEEEIKQMLLPTDFYENLRKNSTFIKPASKMLHSAMKTANAIPEYFDWRDKGVVTPVKAQGKCGSCWAFATAATVESAYAITHNDLRSLSEQELLDCNLDNNACNGGDLDKSFSYVHEHGLMTEDAYPYVAHRQMTCALKGETTKIKYAYFIHPDENSIIDWLLNFGPVNIGISVTRDMLAYKSGVFHPSEYDCKNKVLGLHALLVTGYGTNANGTKYWIVKNSWGQKWGTENGYVHFVRGINACGIEQEPIGVEA</sequence>
<evidence type="ECO:0000256" key="5">
    <source>
        <dbReference type="ARBA" id="ARBA00023145"/>
    </source>
</evidence>
<dbReference type="InterPro" id="IPR000668">
    <property type="entry name" value="Peptidase_C1A_C"/>
</dbReference>
<keyword evidence="3" id="KW-0378">Hydrolase</keyword>
<evidence type="ECO:0000256" key="1">
    <source>
        <dbReference type="ARBA" id="ARBA00008455"/>
    </source>
</evidence>
<keyword evidence="7" id="KW-0812">Transmembrane</keyword>
<dbReference type="InterPro" id="IPR013201">
    <property type="entry name" value="Prot_inhib_I29"/>
</dbReference>
<keyword evidence="4" id="KW-0788">Thiol protease</keyword>
<dbReference type="PANTHER" id="PTHR12411">
    <property type="entry name" value="CYSTEINE PROTEASE FAMILY C1-RELATED"/>
    <property type="match status" value="1"/>
</dbReference>
<name>A0A1I7XWW6_9BILA</name>
<feature type="domain" description="Peptidase C1A papain C-terminal" evidence="8">
    <location>
        <begin position="168"/>
        <end position="381"/>
    </location>
</feature>
<keyword evidence="5" id="KW-0865">Zymogen</keyword>
<feature type="transmembrane region" description="Helical" evidence="7">
    <location>
        <begin position="32"/>
        <end position="53"/>
    </location>
</feature>
<dbReference type="SUPFAM" id="SSF54001">
    <property type="entry name" value="Cysteine proteinases"/>
    <property type="match status" value="1"/>
</dbReference>
<dbReference type="CDD" id="cd02248">
    <property type="entry name" value="Peptidase_C1A"/>
    <property type="match status" value="1"/>
</dbReference>
<dbReference type="Pfam" id="PF08246">
    <property type="entry name" value="Inhibitor_I29"/>
    <property type="match status" value="1"/>
</dbReference>
<dbReference type="InterPro" id="IPR039417">
    <property type="entry name" value="Peptidase_C1A_papain-like"/>
</dbReference>
<evidence type="ECO:0000313" key="10">
    <source>
        <dbReference type="WBParaSite" id="L893_g10148.t1"/>
    </source>
</evidence>
<dbReference type="GO" id="GO:0008234">
    <property type="term" value="F:cysteine-type peptidase activity"/>
    <property type="evidence" value="ECO:0007669"/>
    <property type="project" value="UniProtKB-KW"/>
</dbReference>
<dbReference type="SMART" id="SM00645">
    <property type="entry name" value="Pept_C1"/>
    <property type="match status" value="1"/>
</dbReference>
<protein>
    <submittedName>
        <fullName evidence="10">Pept_C1 domain-containing protein</fullName>
    </submittedName>
</protein>
<dbReference type="Pfam" id="PF00112">
    <property type="entry name" value="Peptidase_C1"/>
    <property type="match status" value="1"/>
</dbReference>
<comment type="similarity">
    <text evidence="1">Belongs to the peptidase C1 family.</text>
</comment>
<dbReference type="FunFam" id="3.90.70.10:FF:000103">
    <property type="entry name" value="Hypothetical LOC496748"/>
    <property type="match status" value="1"/>
</dbReference>
<evidence type="ECO:0000256" key="2">
    <source>
        <dbReference type="ARBA" id="ARBA00022670"/>
    </source>
</evidence>
<dbReference type="Proteomes" id="UP000095287">
    <property type="component" value="Unplaced"/>
</dbReference>
<keyword evidence="9" id="KW-1185">Reference proteome</keyword>
<keyword evidence="2" id="KW-0645">Protease</keyword>
<organism evidence="9 10">
    <name type="scientific">Steinernema glaseri</name>
    <dbReference type="NCBI Taxonomy" id="37863"/>
    <lineage>
        <taxon>Eukaryota</taxon>
        <taxon>Metazoa</taxon>
        <taxon>Ecdysozoa</taxon>
        <taxon>Nematoda</taxon>
        <taxon>Chromadorea</taxon>
        <taxon>Rhabditida</taxon>
        <taxon>Tylenchina</taxon>
        <taxon>Panagrolaimomorpha</taxon>
        <taxon>Strongyloidoidea</taxon>
        <taxon>Steinernematidae</taxon>
        <taxon>Steinernema</taxon>
    </lineage>
</organism>
<reference evidence="10" key="1">
    <citation type="submission" date="2016-11" db="UniProtKB">
        <authorList>
            <consortium name="WormBaseParasite"/>
        </authorList>
    </citation>
    <scope>IDENTIFICATION</scope>
</reference>
<evidence type="ECO:0000256" key="6">
    <source>
        <dbReference type="ARBA" id="ARBA00023157"/>
    </source>
</evidence>